<dbReference type="Proteomes" id="UP000772618">
    <property type="component" value="Unassembled WGS sequence"/>
</dbReference>
<organism evidence="1 2">
    <name type="scientific">Chryseosolibacter indicus</name>
    <dbReference type="NCBI Taxonomy" id="2782351"/>
    <lineage>
        <taxon>Bacteria</taxon>
        <taxon>Pseudomonadati</taxon>
        <taxon>Bacteroidota</taxon>
        <taxon>Cytophagia</taxon>
        <taxon>Cytophagales</taxon>
        <taxon>Chryseotaleaceae</taxon>
        <taxon>Chryseosolibacter</taxon>
    </lineage>
</organism>
<keyword evidence="2" id="KW-1185">Reference proteome</keyword>
<accession>A0ABS5VZM9</accession>
<sequence length="222" mass="24592">MDLLLKQVLITETITRKPSRKEPERSYKYIKIGANFSDYAHKPHELVYLSMFKNNSYRSILFRNLIKIGYENAKGEKQYHNKIKLSHTVCDAFSSSLLRIVFGGVSYSNQGKVLKRKVEIELEEVEKKLANYTVNNKYEARKILQLIAGNIFLIPGYEVALSQEIDEVLMKELTTQDTSSGCSTGCWSVFDTIGSCSSDSSGCSSDSGCSSGCSGCGGCGGD</sequence>
<protein>
    <submittedName>
        <fullName evidence="1">Uncharacterized protein</fullName>
    </submittedName>
</protein>
<evidence type="ECO:0000313" key="1">
    <source>
        <dbReference type="EMBL" id="MBT1706312.1"/>
    </source>
</evidence>
<name>A0ABS5VZM9_9BACT</name>
<reference evidence="1 2" key="1">
    <citation type="submission" date="2021-05" db="EMBL/GenBank/DDBJ databases">
        <title>A Polyphasic approach of four new species of the genus Ohtaekwangia: Ohtaekwangia histidinii sp. nov., Ohtaekwangia cretensis sp. nov., Ohtaekwangia indiensis sp. nov., Ohtaekwangia reichenbachii sp. nov. from diverse environment.</title>
        <authorList>
            <person name="Octaviana S."/>
        </authorList>
    </citation>
    <scope>NUCLEOTIDE SEQUENCE [LARGE SCALE GENOMIC DNA]</scope>
    <source>
        <strain evidence="1 2">PWU20</strain>
    </source>
</reference>
<dbReference type="EMBL" id="JAHESD010000098">
    <property type="protein sequence ID" value="MBT1706312.1"/>
    <property type="molecule type" value="Genomic_DNA"/>
</dbReference>
<comment type="caution">
    <text evidence="1">The sequence shown here is derived from an EMBL/GenBank/DDBJ whole genome shotgun (WGS) entry which is preliminary data.</text>
</comment>
<gene>
    <name evidence="1" type="ORF">KK060_23740</name>
</gene>
<proteinExistence type="predicted"/>
<evidence type="ECO:0000313" key="2">
    <source>
        <dbReference type="Proteomes" id="UP000772618"/>
    </source>
</evidence>